<evidence type="ECO:0000256" key="1">
    <source>
        <dbReference type="ARBA" id="ARBA00004167"/>
    </source>
</evidence>
<evidence type="ECO:0000256" key="2">
    <source>
        <dbReference type="ARBA" id="ARBA00022692"/>
    </source>
</evidence>
<comment type="caution">
    <text evidence="5">Lacks conserved residue(s) required for the propagation of feature annotation.</text>
</comment>
<name>A0A4V0ZGK5_9GAMM</name>
<feature type="transmembrane region" description="Helical" evidence="5">
    <location>
        <begin position="6"/>
        <end position="27"/>
    </location>
</feature>
<evidence type="ECO:0000313" key="7">
    <source>
        <dbReference type="EMBL" id="QBG37620.1"/>
    </source>
</evidence>
<dbReference type="GO" id="GO:0015031">
    <property type="term" value="P:protein transport"/>
    <property type="evidence" value="ECO:0007669"/>
    <property type="project" value="UniProtKB-UniRule"/>
</dbReference>
<dbReference type="PANTHER" id="PTHR34978:SF3">
    <property type="entry name" value="SLR0241 PROTEIN"/>
    <property type="match status" value="1"/>
</dbReference>
<keyword evidence="5" id="KW-0735">Signal-anchor</keyword>
<dbReference type="PROSITE" id="PS52015">
    <property type="entry name" value="TONB_CTD"/>
    <property type="match status" value="1"/>
</dbReference>
<dbReference type="Gene3D" id="3.30.2420.10">
    <property type="entry name" value="TonB"/>
    <property type="match status" value="1"/>
</dbReference>
<dbReference type="GO" id="GO:0030288">
    <property type="term" value="C:outer membrane-bounded periplasmic space"/>
    <property type="evidence" value="ECO:0007669"/>
    <property type="project" value="InterPro"/>
</dbReference>
<dbReference type="KEGG" id="lsd:EMK97_18730"/>
<dbReference type="GO" id="GO:0031992">
    <property type="term" value="F:energy transducer activity"/>
    <property type="evidence" value="ECO:0007669"/>
    <property type="project" value="InterPro"/>
</dbReference>
<evidence type="ECO:0000256" key="5">
    <source>
        <dbReference type="RuleBase" id="RU362123"/>
    </source>
</evidence>
<keyword evidence="3 5" id="KW-1133">Transmembrane helix</keyword>
<evidence type="ECO:0000256" key="4">
    <source>
        <dbReference type="ARBA" id="ARBA00023136"/>
    </source>
</evidence>
<proteinExistence type="inferred from homology"/>
<dbReference type="OrthoDB" id="1628901at2"/>
<dbReference type="SUPFAM" id="SSF74653">
    <property type="entry name" value="TolA/TonB C-terminal domain"/>
    <property type="match status" value="1"/>
</dbReference>
<keyword evidence="4 5" id="KW-0472">Membrane</keyword>
<gene>
    <name evidence="7" type="ORF">EMK97_18730</name>
</gene>
<feature type="transmembrane region" description="Helical" evidence="5">
    <location>
        <begin position="85"/>
        <end position="108"/>
    </location>
</feature>
<dbReference type="InterPro" id="IPR052173">
    <property type="entry name" value="Beta-lactam_resp_regulator"/>
</dbReference>
<feature type="transmembrane region" description="Helical" evidence="5">
    <location>
        <begin position="185"/>
        <end position="204"/>
    </location>
</feature>
<dbReference type="InterPro" id="IPR003538">
    <property type="entry name" value="TonB"/>
</dbReference>
<reference evidence="7 8" key="1">
    <citation type="submission" date="2018-12" db="EMBL/GenBank/DDBJ databases">
        <title>Complete genome of Litorilituus sediminis.</title>
        <authorList>
            <person name="Liu A."/>
            <person name="Rong J."/>
        </authorList>
    </citation>
    <scope>NUCLEOTIDE SEQUENCE [LARGE SCALE GENOMIC DNA]</scope>
    <source>
        <strain evidence="7 8">JCM 17549</strain>
    </source>
</reference>
<keyword evidence="2 5" id="KW-0812">Transmembrane</keyword>
<dbReference type="InterPro" id="IPR008756">
    <property type="entry name" value="Peptidase_M56"/>
</dbReference>
<keyword evidence="5" id="KW-0653">Protein transport</keyword>
<dbReference type="GO" id="GO:0005886">
    <property type="term" value="C:plasma membrane"/>
    <property type="evidence" value="ECO:0007669"/>
    <property type="project" value="UniProtKB-SubCell"/>
</dbReference>
<dbReference type="NCBIfam" id="TIGR01352">
    <property type="entry name" value="tonB_Cterm"/>
    <property type="match status" value="1"/>
</dbReference>
<dbReference type="RefSeq" id="WP_130604281.1">
    <property type="nucleotide sequence ID" value="NZ_CP034759.1"/>
</dbReference>
<protein>
    <recommendedName>
        <fullName evidence="5">Protein TonB</fullName>
    </recommendedName>
</protein>
<organism evidence="7 8">
    <name type="scientific">Litorilituus sediminis</name>
    <dbReference type="NCBI Taxonomy" id="718192"/>
    <lineage>
        <taxon>Bacteria</taxon>
        <taxon>Pseudomonadati</taxon>
        <taxon>Pseudomonadota</taxon>
        <taxon>Gammaproteobacteria</taxon>
        <taxon>Alteromonadales</taxon>
        <taxon>Colwelliaceae</taxon>
        <taxon>Litorilituus</taxon>
    </lineage>
</organism>
<comment type="similarity">
    <text evidence="5">Belongs to the TonB family.</text>
</comment>
<dbReference type="PANTHER" id="PTHR34978">
    <property type="entry name" value="POSSIBLE SENSOR-TRANSDUCER PROTEIN BLAR"/>
    <property type="match status" value="1"/>
</dbReference>
<dbReference type="CDD" id="cd07341">
    <property type="entry name" value="M56_BlaR1_MecR1_like"/>
    <property type="match status" value="1"/>
</dbReference>
<dbReference type="GO" id="GO:0015891">
    <property type="term" value="P:siderophore transport"/>
    <property type="evidence" value="ECO:0007669"/>
    <property type="project" value="InterPro"/>
</dbReference>
<sequence length="413" mass="47048">MIELIIELIYPLTIVLSLLLFGHSALLTKLGARQTYYFWLIVPLALLVYSCKLSFFSTSAQDEQLITTYLVAPKQVLQQGVALDWLMLIWLAGSLMIVGHGLLSYWCFQQNLQCSQVKEQVQVKLPNSLALYQSSHAHSPMLIGLFKQKLLIPEDFKVLYNQEQQTLILEHEICHFDRNDIYWNLLAYSFIALFWFHPLVWLAYFRFRRDQEISCDQTVLARKQTESRINYGKALLVAAETSPPLAFAQLSFKKYGAKNIMFERIKHIKTNKSYNGFSLAVVSLLSVSLLTSISYAGNLSAEQKVHANKKVALQPVIRIEPKYPTEAAEQGVEGSVVLKYNVDKSGKVTDVMVLKSVPEKVFDDSAKIALRQWQYDSGGVFHKDLLVQLDFVMSEDSVLASRDLLEKIKVSNH</sequence>
<dbReference type="AlphaFoldDB" id="A0A4V0ZGK5"/>
<feature type="domain" description="TonB C-terminal" evidence="6">
    <location>
        <begin position="308"/>
        <end position="400"/>
    </location>
</feature>
<accession>A0A4V0ZGK5</accession>
<evidence type="ECO:0000313" key="8">
    <source>
        <dbReference type="Proteomes" id="UP000290244"/>
    </source>
</evidence>
<dbReference type="InterPro" id="IPR037682">
    <property type="entry name" value="TonB_C"/>
</dbReference>
<comment type="function">
    <text evidence="5">Interacts with outer membrane receptor proteins that carry out high-affinity binding and energy dependent uptake into the periplasmic space of specific substrates. It could act to transduce energy from the cytoplasmic membrane to specific energy-requiring processes in the outer membrane, resulting in the release into the periplasm of ligands bound by these outer membrane proteins.</text>
</comment>
<dbReference type="EMBL" id="CP034759">
    <property type="protein sequence ID" value="QBG37620.1"/>
    <property type="molecule type" value="Genomic_DNA"/>
</dbReference>
<dbReference type="InterPro" id="IPR006260">
    <property type="entry name" value="TonB/TolA_C"/>
</dbReference>
<keyword evidence="5" id="KW-1003">Cell membrane</keyword>
<evidence type="ECO:0000259" key="6">
    <source>
        <dbReference type="PROSITE" id="PS52015"/>
    </source>
</evidence>
<dbReference type="GO" id="GO:0055085">
    <property type="term" value="P:transmembrane transport"/>
    <property type="evidence" value="ECO:0007669"/>
    <property type="project" value="InterPro"/>
</dbReference>
<dbReference type="PRINTS" id="PR01374">
    <property type="entry name" value="TONBPROTEIN"/>
</dbReference>
<keyword evidence="8" id="KW-1185">Reference proteome</keyword>
<keyword evidence="5" id="KW-0997">Cell inner membrane</keyword>
<keyword evidence="5" id="KW-0813">Transport</keyword>
<comment type="subcellular location">
    <subcellularLocation>
        <location evidence="5">Cell inner membrane</location>
        <topology evidence="5">Single-pass membrane protein</topology>
        <orientation evidence="5">Periplasmic side</orientation>
    </subcellularLocation>
    <subcellularLocation>
        <location evidence="1">Membrane</location>
        <topology evidence="1">Single-pass membrane protein</topology>
    </subcellularLocation>
</comment>
<dbReference type="Pfam" id="PF03544">
    <property type="entry name" value="TonB_C"/>
    <property type="match status" value="1"/>
</dbReference>
<feature type="transmembrane region" description="Helical" evidence="5">
    <location>
        <begin position="36"/>
        <end position="55"/>
    </location>
</feature>
<dbReference type="Pfam" id="PF05569">
    <property type="entry name" value="Peptidase_M56"/>
    <property type="match status" value="1"/>
</dbReference>
<evidence type="ECO:0000256" key="3">
    <source>
        <dbReference type="ARBA" id="ARBA00022989"/>
    </source>
</evidence>
<dbReference type="Proteomes" id="UP000290244">
    <property type="component" value="Chromosome"/>
</dbReference>